<organism evidence="2">
    <name type="scientific">marine sediment metagenome</name>
    <dbReference type="NCBI Taxonomy" id="412755"/>
    <lineage>
        <taxon>unclassified sequences</taxon>
        <taxon>metagenomes</taxon>
        <taxon>ecological metagenomes</taxon>
    </lineage>
</organism>
<proteinExistence type="predicted"/>
<keyword evidence="1" id="KW-1133">Transmembrane helix</keyword>
<dbReference type="SUPFAM" id="SSF103473">
    <property type="entry name" value="MFS general substrate transporter"/>
    <property type="match status" value="1"/>
</dbReference>
<accession>X1VBE6</accession>
<protein>
    <recommendedName>
        <fullName evidence="3">Major facilitator superfamily (MFS) profile domain-containing protein</fullName>
    </recommendedName>
</protein>
<keyword evidence="1" id="KW-0472">Membrane</keyword>
<dbReference type="AlphaFoldDB" id="X1VBE6"/>
<sequence length="55" mass="5962">SIYMMEFGLTSFGAFVAGVMAESWGVQWVVGGLAIVLVLLSIMAVAFLPRIRKLD</sequence>
<feature type="transmembrane region" description="Helical" evidence="1">
    <location>
        <begin position="31"/>
        <end position="49"/>
    </location>
</feature>
<reference evidence="2" key="1">
    <citation type="journal article" date="2014" name="Front. Microbiol.">
        <title>High frequency of phylogenetically diverse reductive dehalogenase-homologous genes in deep subseafloor sedimentary metagenomes.</title>
        <authorList>
            <person name="Kawai M."/>
            <person name="Futagami T."/>
            <person name="Toyoda A."/>
            <person name="Takaki Y."/>
            <person name="Nishi S."/>
            <person name="Hori S."/>
            <person name="Arai W."/>
            <person name="Tsubouchi T."/>
            <person name="Morono Y."/>
            <person name="Uchiyama I."/>
            <person name="Ito T."/>
            <person name="Fujiyama A."/>
            <person name="Inagaki F."/>
            <person name="Takami H."/>
        </authorList>
    </citation>
    <scope>NUCLEOTIDE SEQUENCE</scope>
    <source>
        <strain evidence="2">Expedition CK06-06</strain>
    </source>
</reference>
<dbReference type="EMBL" id="BARW01028580">
    <property type="protein sequence ID" value="GAJ14337.1"/>
    <property type="molecule type" value="Genomic_DNA"/>
</dbReference>
<evidence type="ECO:0000256" key="1">
    <source>
        <dbReference type="SAM" id="Phobius"/>
    </source>
</evidence>
<evidence type="ECO:0008006" key="3">
    <source>
        <dbReference type="Google" id="ProtNLM"/>
    </source>
</evidence>
<gene>
    <name evidence="2" type="ORF">S12H4_46110</name>
</gene>
<name>X1VBE6_9ZZZZ</name>
<dbReference type="InterPro" id="IPR036259">
    <property type="entry name" value="MFS_trans_sf"/>
</dbReference>
<comment type="caution">
    <text evidence="2">The sequence shown here is derived from an EMBL/GenBank/DDBJ whole genome shotgun (WGS) entry which is preliminary data.</text>
</comment>
<evidence type="ECO:0000313" key="2">
    <source>
        <dbReference type="EMBL" id="GAJ14337.1"/>
    </source>
</evidence>
<keyword evidence="1" id="KW-0812">Transmembrane</keyword>
<feature type="non-terminal residue" evidence="2">
    <location>
        <position position="1"/>
    </location>
</feature>